<reference evidence="2" key="1">
    <citation type="submission" date="2020-02" db="EMBL/GenBank/DDBJ databases">
        <authorList>
            <person name="Meier V. D."/>
        </authorList>
    </citation>
    <scope>NUCLEOTIDE SEQUENCE</scope>
    <source>
        <strain evidence="2">AVDCRST_MAG04</strain>
    </source>
</reference>
<dbReference type="EMBL" id="CADCTL010000069">
    <property type="protein sequence ID" value="CAA9226478.1"/>
    <property type="molecule type" value="Genomic_DNA"/>
</dbReference>
<evidence type="ECO:0000256" key="1">
    <source>
        <dbReference type="SAM" id="MobiDB-lite"/>
    </source>
</evidence>
<accession>A0A6J4HKR5</accession>
<proteinExistence type="predicted"/>
<name>A0A6J4HKR5_9PROT</name>
<dbReference type="AlphaFoldDB" id="A0A6J4HKR5"/>
<feature type="compositionally biased region" description="Gly residues" evidence="1">
    <location>
        <begin position="73"/>
        <end position="84"/>
    </location>
</feature>
<sequence>EPRCRGVPFAGVARRRAGRKAASAGADRFGGDRRSEGAQRRHRSDQRHRDALRREGRRSRNLLVSERGRLGRAAGGVPSGGGQAPGMAGPRPVLQQRRAVLLVEHIHAGPRTRAVGLPL</sequence>
<feature type="non-terminal residue" evidence="2">
    <location>
        <position position="1"/>
    </location>
</feature>
<evidence type="ECO:0000313" key="2">
    <source>
        <dbReference type="EMBL" id="CAA9226478.1"/>
    </source>
</evidence>
<feature type="compositionally biased region" description="Basic and acidic residues" evidence="1">
    <location>
        <begin position="29"/>
        <end position="39"/>
    </location>
</feature>
<protein>
    <submittedName>
        <fullName evidence="2">Uncharacterized protein</fullName>
    </submittedName>
</protein>
<feature type="region of interest" description="Disordered" evidence="1">
    <location>
        <begin position="1"/>
        <end position="90"/>
    </location>
</feature>
<organism evidence="2">
    <name type="scientific">uncultured Acetobacteraceae bacterium</name>
    <dbReference type="NCBI Taxonomy" id="169975"/>
    <lineage>
        <taxon>Bacteria</taxon>
        <taxon>Pseudomonadati</taxon>
        <taxon>Pseudomonadota</taxon>
        <taxon>Alphaproteobacteria</taxon>
        <taxon>Acetobacterales</taxon>
        <taxon>Acetobacteraceae</taxon>
        <taxon>environmental samples</taxon>
    </lineage>
</organism>
<feature type="non-terminal residue" evidence="2">
    <location>
        <position position="119"/>
    </location>
</feature>
<gene>
    <name evidence="2" type="ORF">AVDCRST_MAG04-892</name>
</gene>